<comment type="pathway">
    <text evidence="9">Protein modification; lipoprotein biosynthesis (signal peptide cleavage).</text>
</comment>
<feature type="transmembrane region" description="Helical" evidence="9">
    <location>
        <begin position="71"/>
        <end position="89"/>
    </location>
</feature>
<dbReference type="EC" id="3.4.23.36" evidence="9"/>
<gene>
    <name evidence="9" type="primary">lspA</name>
    <name evidence="12" type="ORF">SAMN04487962_13130</name>
</gene>
<dbReference type="Proteomes" id="UP000198762">
    <property type="component" value="Unassembled WGS sequence"/>
</dbReference>
<dbReference type="PANTHER" id="PTHR33695">
    <property type="entry name" value="LIPOPROTEIN SIGNAL PEPTIDASE"/>
    <property type="match status" value="1"/>
</dbReference>
<evidence type="ECO:0000256" key="8">
    <source>
        <dbReference type="ARBA" id="ARBA00023136"/>
    </source>
</evidence>
<dbReference type="AlphaFoldDB" id="A0A1I0HQ84"/>
<comment type="caution">
    <text evidence="9">Lacks conserved residue(s) required for the propagation of feature annotation.</text>
</comment>
<dbReference type="EMBL" id="FOHZ01000031">
    <property type="protein sequence ID" value="SET85329.1"/>
    <property type="molecule type" value="Genomic_DNA"/>
</dbReference>
<dbReference type="InterPro" id="IPR001872">
    <property type="entry name" value="Peptidase_A8"/>
</dbReference>
<keyword evidence="4 9" id="KW-0812">Transmembrane</keyword>
<comment type="similarity">
    <text evidence="1 9 11">Belongs to the peptidase A8 family.</text>
</comment>
<evidence type="ECO:0000313" key="13">
    <source>
        <dbReference type="Proteomes" id="UP000198762"/>
    </source>
</evidence>
<evidence type="ECO:0000256" key="3">
    <source>
        <dbReference type="ARBA" id="ARBA00022670"/>
    </source>
</evidence>
<dbReference type="HAMAP" id="MF_00161">
    <property type="entry name" value="LspA"/>
    <property type="match status" value="1"/>
</dbReference>
<dbReference type="GO" id="GO:0004190">
    <property type="term" value="F:aspartic-type endopeptidase activity"/>
    <property type="evidence" value="ECO:0007669"/>
    <property type="project" value="UniProtKB-UniRule"/>
</dbReference>
<feature type="active site" evidence="9">
    <location>
        <position position="140"/>
    </location>
</feature>
<dbReference type="PANTHER" id="PTHR33695:SF1">
    <property type="entry name" value="LIPOPROTEIN SIGNAL PEPTIDASE"/>
    <property type="match status" value="1"/>
</dbReference>
<feature type="transmembrane region" description="Helical" evidence="9">
    <location>
        <begin position="136"/>
        <end position="155"/>
    </location>
</feature>
<keyword evidence="13" id="KW-1185">Reference proteome</keyword>
<evidence type="ECO:0000256" key="10">
    <source>
        <dbReference type="RuleBase" id="RU000594"/>
    </source>
</evidence>
<dbReference type="UniPathway" id="UPA00665"/>
<dbReference type="OrthoDB" id="9810259at2"/>
<reference evidence="13" key="1">
    <citation type="submission" date="2016-10" db="EMBL/GenBank/DDBJ databases">
        <authorList>
            <person name="Varghese N."/>
            <person name="Submissions S."/>
        </authorList>
    </citation>
    <scope>NUCLEOTIDE SEQUENCE [LARGE SCALE GENOMIC DNA]</scope>
    <source>
        <strain evidence="13">CGMCC 1.6489</strain>
    </source>
</reference>
<evidence type="ECO:0000256" key="4">
    <source>
        <dbReference type="ARBA" id="ARBA00022692"/>
    </source>
</evidence>
<keyword evidence="7 9" id="KW-1133">Transmembrane helix</keyword>
<dbReference type="PROSITE" id="PS00855">
    <property type="entry name" value="SPASE_II"/>
    <property type="match status" value="1"/>
</dbReference>
<evidence type="ECO:0000256" key="5">
    <source>
        <dbReference type="ARBA" id="ARBA00022750"/>
    </source>
</evidence>
<evidence type="ECO:0000256" key="9">
    <source>
        <dbReference type="HAMAP-Rule" id="MF_00161"/>
    </source>
</evidence>
<keyword evidence="5 9" id="KW-0064">Aspartyl protease</keyword>
<keyword evidence="3 9" id="KW-0645">Protease</keyword>
<proteinExistence type="inferred from homology"/>
<name>A0A1I0HQ84_9GAMM</name>
<evidence type="ECO:0000256" key="7">
    <source>
        <dbReference type="ARBA" id="ARBA00022989"/>
    </source>
</evidence>
<evidence type="ECO:0000256" key="11">
    <source>
        <dbReference type="RuleBase" id="RU004181"/>
    </source>
</evidence>
<keyword evidence="6 9" id="KW-0378">Hydrolase</keyword>
<evidence type="ECO:0000256" key="1">
    <source>
        <dbReference type="ARBA" id="ARBA00006139"/>
    </source>
</evidence>
<dbReference type="RefSeq" id="WP_058089839.1">
    <property type="nucleotide sequence ID" value="NZ_FOHZ01000031.1"/>
</dbReference>
<dbReference type="NCBIfam" id="NF011358">
    <property type="entry name" value="PRK14776.1"/>
    <property type="match status" value="1"/>
</dbReference>
<dbReference type="GO" id="GO:0005886">
    <property type="term" value="C:plasma membrane"/>
    <property type="evidence" value="ECO:0007669"/>
    <property type="project" value="UniProtKB-SubCell"/>
</dbReference>
<dbReference type="NCBIfam" id="TIGR00077">
    <property type="entry name" value="lspA"/>
    <property type="match status" value="1"/>
</dbReference>
<feature type="transmembrane region" description="Helical" evidence="9">
    <location>
        <begin position="98"/>
        <end position="116"/>
    </location>
</feature>
<sequence length="170" mass="18815">MSIVAKKHLPYGLLAISGLIAASDQVVKWLVQQSMAYGESIPVTPFFNWVHVWNTGAAFSLFADGGGWQRYFLIAIAVVVSIVLIRLILQCRRRGEAIAYSLILGGAMGNLIDRIFRGYVVDSFDVYWQSWHWPAFNLADIAIVLGTVLFLYVSFIPEKSGTNVELDGSG</sequence>
<accession>A0A1I0HQ84</accession>
<comment type="catalytic activity">
    <reaction evidence="9 10">
        <text>Release of signal peptides from bacterial membrane prolipoproteins. Hydrolyzes -Xaa-Yaa-Zaa-|-(S,diacylglyceryl)Cys-, in which Xaa is hydrophobic (preferably Leu), and Yaa (Ala or Ser) and Zaa (Gly or Ala) have small, neutral side chains.</text>
        <dbReference type="EC" id="3.4.23.36"/>
    </reaction>
</comment>
<keyword evidence="8 9" id="KW-0472">Membrane</keyword>
<keyword evidence="2 9" id="KW-1003">Cell membrane</keyword>
<evidence type="ECO:0000256" key="6">
    <source>
        <dbReference type="ARBA" id="ARBA00022801"/>
    </source>
</evidence>
<comment type="subcellular location">
    <subcellularLocation>
        <location evidence="9">Cell membrane</location>
        <topology evidence="9">Multi-pass membrane protein</topology>
    </subcellularLocation>
</comment>
<dbReference type="STRING" id="430453.SAMN04487962_13130"/>
<protein>
    <recommendedName>
        <fullName evidence="9">Lipoprotein signal peptidase</fullName>
        <ecNumber evidence="9">3.4.23.36</ecNumber>
    </recommendedName>
    <alternativeName>
        <fullName evidence="9">Prolipoprotein signal peptidase</fullName>
    </alternativeName>
    <alternativeName>
        <fullName evidence="9">Signal peptidase II</fullName>
        <shortName evidence="9">SPase II</shortName>
    </alternativeName>
</protein>
<dbReference type="Pfam" id="PF01252">
    <property type="entry name" value="Peptidase_A8"/>
    <property type="match status" value="1"/>
</dbReference>
<evidence type="ECO:0000256" key="2">
    <source>
        <dbReference type="ARBA" id="ARBA00022475"/>
    </source>
</evidence>
<organism evidence="12 13">
    <name type="scientific">Marinobacter segnicrescens</name>
    <dbReference type="NCBI Taxonomy" id="430453"/>
    <lineage>
        <taxon>Bacteria</taxon>
        <taxon>Pseudomonadati</taxon>
        <taxon>Pseudomonadota</taxon>
        <taxon>Gammaproteobacteria</taxon>
        <taxon>Pseudomonadales</taxon>
        <taxon>Marinobacteraceae</taxon>
        <taxon>Marinobacter</taxon>
    </lineage>
</organism>
<evidence type="ECO:0000313" key="12">
    <source>
        <dbReference type="EMBL" id="SET85329.1"/>
    </source>
</evidence>
<dbReference type="PRINTS" id="PR00781">
    <property type="entry name" value="LIPOSIGPTASE"/>
</dbReference>
<dbReference type="GO" id="GO:0006508">
    <property type="term" value="P:proteolysis"/>
    <property type="evidence" value="ECO:0007669"/>
    <property type="project" value="UniProtKB-KW"/>
</dbReference>
<feature type="active site" evidence="9">
    <location>
        <position position="122"/>
    </location>
</feature>
<comment type="function">
    <text evidence="9 10">This protein specifically catalyzes the removal of signal peptides from prolipoproteins.</text>
</comment>